<dbReference type="EnsemblMetazoa" id="CapteT221845">
    <property type="protein sequence ID" value="CapteP221845"/>
    <property type="gene ID" value="CapteG221845"/>
</dbReference>
<dbReference type="GO" id="GO:0003712">
    <property type="term" value="F:transcription coregulator activity"/>
    <property type="evidence" value="ECO:0007669"/>
    <property type="project" value="InterPro"/>
</dbReference>
<evidence type="ECO:0000313" key="11">
    <source>
        <dbReference type="Proteomes" id="UP000014760"/>
    </source>
</evidence>
<reference evidence="11" key="1">
    <citation type="submission" date="2012-12" db="EMBL/GenBank/DDBJ databases">
        <authorList>
            <person name="Hellsten U."/>
            <person name="Grimwood J."/>
            <person name="Chapman J.A."/>
            <person name="Shapiro H."/>
            <person name="Aerts A."/>
            <person name="Otillar R.P."/>
            <person name="Terry A.Y."/>
            <person name="Boore J.L."/>
            <person name="Simakov O."/>
            <person name="Marletaz F."/>
            <person name="Cho S.-J."/>
            <person name="Edsinger-Gonzales E."/>
            <person name="Havlak P."/>
            <person name="Kuo D.-H."/>
            <person name="Larsson T."/>
            <person name="Lv J."/>
            <person name="Arendt D."/>
            <person name="Savage R."/>
            <person name="Osoegawa K."/>
            <person name="de Jong P."/>
            <person name="Lindberg D.R."/>
            <person name="Seaver E.C."/>
            <person name="Weisblat D.A."/>
            <person name="Putnam N.H."/>
            <person name="Grigoriev I.V."/>
            <person name="Rokhsar D.S."/>
        </authorList>
    </citation>
    <scope>NUCLEOTIDE SEQUENCE</scope>
    <source>
        <strain evidence="11">I ESC-2004</strain>
    </source>
</reference>
<organism evidence="9">
    <name type="scientific">Capitella teleta</name>
    <name type="common">Polychaete worm</name>
    <dbReference type="NCBI Taxonomy" id="283909"/>
    <lineage>
        <taxon>Eukaryota</taxon>
        <taxon>Metazoa</taxon>
        <taxon>Spiralia</taxon>
        <taxon>Lophotrochozoa</taxon>
        <taxon>Annelida</taxon>
        <taxon>Polychaeta</taxon>
        <taxon>Sedentaria</taxon>
        <taxon>Scolecida</taxon>
        <taxon>Capitellidae</taxon>
        <taxon>Capitella</taxon>
    </lineage>
</organism>
<evidence type="ECO:0000313" key="10">
    <source>
        <dbReference type="EnsemblMetazoa" id="CapteP221845"/>
    </source>
</evidence>
<reference evidence="9 11" key="2">
    <citation type="journal article" date="2013" name="Nature">
        <title>Insights into bilaterian evolution from three spiralian genomes.</title>
        <authorList>
            <person name="Simakov O."/>
            <person name="Marletaz F."/>
            <person name="Cho S.J."/>
            <person name="Edsinger-Gonzales E."/>
            <person name="Havlak P."/>
            <person name="Hellsten U."/>
            <person name="Kuo D.H."/>
            <person name="Larsson T."/>
            <person name="Lv J."/>
            <person name="Arendt D."/>
            <person name="Savage R."/>
            <person name="Osoegawa K."/>
            <person name="de Jong P."/>
            <person name="Grimwood J."/>
            <person name="Chapman J.A."/>
            <person name="Shapiro H."/>
            <person name="Aerts A."/>
            <person name="Otillar R.P."/>
            <person name="Terry A.Y."/>
            <person name="Boore J.L."/>
            <person name="Grigoriev I.V."/>
            <person name="Lindberg D.R."/>
            <person name="Seaver E.C."/>
            <person name="Weisblat D.A."/>
            <person name="Putnam N.H."/>
            <person name="Rokhsar D.S."/>
        </authorList>
    </citation>
    <scope>NUCLEOTIDE SEQUENCE</scope>
    <source>
        <strain evidence="9 11">I ESC-2004</strain>
    </source>
</reference>
<dbReference type="AlphaFoldDB" id="R7VCH4"/>
<evidence type="ECO:0000256" key="3">
    <source>
        <dbReference type="ARBA" id="ARBA00023015"/>
    </source>
</evidence>
<keyword evidence="11" id="KW-1185">Reference proteome</keyword>
<keyword evidence="3" id="KW-0805">Transcription regulation</keyword>
<evidence type="ECO:0000256" key="1">
    <source>
        <dbReference type="ARBA" id="ARBA00004123"/>
    </source>
</evidence>
<reference evidence="10" key="3">
    <citation type="submission" date="2015-06" db="UniProtKB">
        <authorList>
            <consortium name="EnsemblMetazoa"/>
        </authorList>
    </citation>
    <scope>IDENTIFICATION</scope>
</reference>
<feature type="region of interest" description="Disordered" evidence="8">
    <location>
        <begin position="1"/>
        <end position="20"/>
    </location>
</feature>
<keyword evidence="4" id="KW-0804">Transcription</keyword>
<dbReference type="EMBL" id="AMQN01004330">
    <property type="status" value="NOT_ANNOTATED_CDS"/>
    <property type="molecule type" value="Genomic_DNA"/>
</dbReference>
<protein>
    <recommendedName>
        <fullName evidence="2">Mediator of RNA polymerase II transcription subunit 22</fullName>
    </recommendedName>
    <alternativeName>
        <fullName evidence="7">Mediator complex subunit 22</fullName>
    </alternativeName>
</protein>
<dbReference type="STRING" id="283909.R7VCH4"/>
<dbReference type="HOGENOM" id="CLU_117242_2_0_1"/>
<comment type="function">
    <text evidence="6">Component of the Mediator complex, a coactivator involved in the regulated transcription of nearly all RNA polymerase II-dependent genes. Mediator functions as a bridge to convey information from gene-specific regulatory proteins to the basal RNA polymerase II transcription machinery. Mediator is recruited to promoters by direct interactions with regulatory proteins and serves as a scaffold for the assembly of a functional preinitiation complex with RNA polymerase II and the general transcription factors.</text>
</comment>
<evidence type="ECO:0000256" key="7">
    <source>
        <dbReference type="ARBA" id="ARBA00031962"/>
    </source>
</evidence>
<dbReference type="Proteomes" id="UP000014760">
    <property type="component" value="Unassembled WGS sequence"/>
</dbReference>
<dbReference type="GO" id="GO:0006357">
    <property type="term" value="P:regulation of transcription by RNA polymerase II"/>
    <property type="evidence" value="ECO:0007669"/>
    <property type="project" value="InterPro"/>
</dbReference>
<name>R7VCH4_CAPTE</name>
<dbReference type="GO" id="GO:0016592">
    <property type="term" value="C:mediator complex"/>
    <property type="evidence" value="ECO:0007669"/>
    <property type="project" value="InterPro"/>
</dbReference>
<proteinExistence type="predicted"/>
<keyword evidence="5" id="KW-0539">Nucleus</keyword>
<evidence type="ECO:0000256" key="2">
    <source>
        <dbReference type="ARBA" id="ARBA00019695"/>
    </source>
</evidence>
<dbReference type="OrthoDB" id="203279at2759"/>
<evidence type="ECO:0000256" key="8">
    <source>
        <dbReference type="SAM" id="MobiDB-lite"/>
    </source>
</evidence>
<comment type="subcellular location">
    <subcellularLocation>
        <location evidence="1">Nucleus</location>
    </subcellularLocation>
</comment>
<dbReference type="Pfam" id="PF06179">
    <property type="entry name" value="Med22"/>
    <property type="match status" value="1"/>
</dbReference>
<evidence type="ECO:0000313" key="9">
    <source>
        <dbReference type="EMBL" id="ELU16242.1"/>
    </source>
</evidence>
<dbReference type="PANTHER" id="PTHR12434">
    <property type="entry name" value="MEDIATOR OF RNA POLYMERASE II TRANSCRIPTION SUBUNIT 22"/>
    <property type="match status" value="1"/>
</dbReference>
<evidence type="ECO:0000256" key="5">
    <source>
        <dbReference type="ARBA" id="ARBA00023242"/>
    </source>
</evidence>
<accession>R7VCH4</accession>
<dbReference type="OMA" id="KQAECDQ"/>
<dbReference type="InterPro" id="IPR009332">
    <property type="entry name" value="Med22"/>
</dbReference>
<dbReference type="EMBL" id="KB293237">
    <property type="protein sequence ID" value="ELU16242.1"/>
    <property type="molecule type" value="Genomic_DNA"/>
</dbReference>
<gene>
    <name evidence="9" type="ORF">CAPTEDRAFT_221845</name>
</gene>
<sequence length="148" mass="17343">MSQNTVAQRGNQGSSTQTKEAQLKVYQKRLRDDIKTMTDNFLEIIRLMKIEEESHVSRPSKCEQDQFELEVRAANIVRAGESLMKLVSEVKQFVILNDFRSVNESIMAQMHMYRHVQTECDTKLFALRDDMAADLFEMEEEYYSSVYK</sequence>
<dbReference type="FunCoup" id="R7VCH4">
    <property type="interactions" value="1495"/>
</dbReference>
<evidence type="ECO:0000256" key="4">
    <source>
        <dbReference type="ARBA" id="ARBA00023163"/>
    </source>
</evidence>
<evidence type="ECO:0000256" key="6">
    <source>
        <dbReference type="ARBA" id="ARBA00025687"/>
    </source>
</evidence>
<dbReference type="PANTHER" id="PTHR12434:SF6">
    <property type="entry name" value="MEDIATOR OF RNA POLYMERASE II TRANSCRIPTION SUBUNIT 22"/>
    <property type="match status" value="1"/>
</dbReference>